<feature type="compositionally biased region" description="Low complexity" evidence="1">
    <location>
        <begin position="80"/>
        <end position="92"/>
    </location>
</feature>
<protein>
    <recommendedName>
        <fullName evidence="6">Nitrate regulatory gene2 protein</fullName>
    </recommendedName>
</protein>
<dbReference type="PANTHER" id="PTHR21450">
    <property type="entry name" value="PROTEIN ALTERED PHOSPHATE STARVATION RESPONSE 1"/>
    <property type="match status" value="1"/>
</dbReference>
<dbReference type="AlphaFoldDB" id="A0A835Q086"/>
<dbReference type="InterPro" id="IPR006868">
    <property type="entry name" value="DUF630"/>
</dbReference>
<name>A0A835Q086_VANPL</name>
<dbReference type="InterPro" id="IPR006867">
    <property type="entry name" value="DUF632"/>
</dbReference>
<evidence type="ECO:0000259" key="3">
    <source>
        <dbReference type="Pfam" id="PF04783"/>
    </source>
</evidence>
<feature type="region of interest" description="Disordered" evidence="1">
    <location>
        <begin position="80"/>
        <end position="104"/>
    </location>
</feature>
<evidence type="ECO:0000256" key="1">
    <source>
        <dbReference type="SAM" id="MobiDB-lite"/>
    </source>
</evidence>
<dbReference type="Pfam" id="PF04783">
    <property type="entry name" value="DUF630"/>
    <property type="match status" value="1"/>
</dbReference>
<dbReference type="OrthoDB" id="1893612at2759"/>
<dbReference type="PANTHER" id="PTHR21450:SF17">
    <property type="entry name" value="OS09G0542500 PROTEIN"/>
    <property type="match status" value="1"/>
</dbReference>
<accession>A0A835Q086</accession>
<feature type="domain" description="DUF632" evidence="2">
    <location>
        <begin position="262"/>
        <end position="586"/>
    </location>
</feature>
<reference evidence="4 5" key="1">
    <citation type="journal article" date="2020" name="Nat. Food">
        <title>A phased Vanilla planifolia genome enables genetic improvement of flavour and production.</title>
        <authorList>
            <person name="Hasing T."/>
            <person name="Tang H."/>
            <person name="Brym M."/>
            <person name="Khazi F."/>
            <person name="Huang T."/>
            <person name="Chambers A.H."/>
        </authorList>
    </citation>
    <scope>NUCLEOTIDE SEQUENCE [LARGE SCALE GENOMIC DNA]</scope>
    <source>
        <tissue evidence="4">Leaf</tissue>
    </source>
</reference>
<feature type="region of interest" description="Disordered" evidence="1">
    <location>
        <begin position="110"/>
        <end position="129"/>
    </location>
</feature>
<organism evidence="4 5">
    <name type="scientific">Vanilla planifolia</name>
    <name type="common">Vanilla</name>
    <dbReference type="NCBI Taxonomy" id="51239"/>
    <lineage>
        <taxon>Eukaryota</taxon>
        <taxon>Viridiplantae</taxon>
        <taxon>Streptophyta</taxon>
        <taxon>Embryophyta</taxon>
        <taxon>Tracheophyta</taxon>
        <taxon>Spermatophyta</taxon>
        <taxon>Magnoliopsida</taxon>
        <taxon>Liliopsida</taxon>
        <taxon>Asparagales</taxon>
        <taxon>Orchidaceae</taxon>
        <taxon>Vanilloideae</taxon>
        <taxon>Vanilleae</taxon>
        <taxon>Vanilla</taxon>
    </lineage>
</organism>
<evidence type="ECO:0000313" key="4">
    <source>
        <dbReference type="EMBL" id="KAG0461850.1"/>
    </source>
</evidence>
<gene>
    <name evidence="4" type="ORF">HPP92_020326</name>
</gene>
<comment type="caution">
    <text evidence="4">The sequence shown here is derived from an EMBL/GenBank/DDBJ whole genome shotgun (WGS) entry which is preliminary data.</text>
</comment>
<proteinExistence type="predicted"/>
<evidence type="ECO:0000259" key="2">
    <source>
        <dbReference type="Pfam" id="PF04782"/>
    </source>
</evidence>
<dbReference type="Proteomes" id="UP000639772">
    <property type="component" value="Chromosome 11"/>
</dbReference>
<dbReference type="EMBL" id="JADCNM010000011">
    <property type="protein sequence ID" value="KAG0461850.1"/>
    <property type="molecule type" value="Genomic_DNA"/>
</dbReference>
<feature type="domain" description="DUF630" evidence="3">
    <location>
        <begin position="1"/>
        <end position="62"/>
    </location>
</feature>
<dbReference type="Pfam" id="PF04782">
    <property type="entry name" value="DUF632"/>
    <property type="match status" value="1"/>
</dbReference>
<evidence type="ECO:0000313" key="5">
    <source>
        <dbReference type="Proteomes" id="UP000639772"/>
    </source>
</evidence>
<sequence length="731" mass="82208">MGNCTASKLGGEEEGAVSLCRERKRLLKAAVESRHVLADAYERYIHSLHAVAGAINLFVARHSAPCPVLTLPSSSFPPSSSSDPSFLSQTPSEPKVEALVHSSSASSSTSSVLASTLKEEREGDEGGGVREEMGCSYFFSDMPAGPPSPSCTPSIFGWDFFNPFEGVRTSEAATAISGGIFRSSDEELRRVREQEGIPELEEERPDNGKEAEEQVVLMSAATVVREKEANAVEVSDSQKGEDSTGKGRTLTVMEEPKKKIELLDALKDVEEEFLIAYDSGKELARMLEVNKINIQLGGDEIKENSSKFIQAITWHRSFSLMSSSSRSNLGSTSKDNLPTESRSELFGDYGGMGSGCHSQTLGRLYAWEKKLYEEVKAGEQTWLLYRKKCLQIRHQDAKGSGSHAVDKSRYAAKNLYARIWVALRTIETISARILKLRDEELQPQVIELLQGLMRTWMQMQKSHERQKQFMLDLKAFTCHSYGRYCSDSQRQVTKKLEEQIENWRTCFKSYVAAHGSYVEALNGWLSKFFVPDMKYYNRTKSFAQSYVEGSPSPPLLLISQEWMSLSRRLPDRTVSISMKGFINNLRVLLAKQWEEQQQKKKVDSLTKEFDQRFAMLQKAENKMLEYKLSDLHAEPQIRDRVEHLAGRKDLMDAFRQKLDVEKAKHQNCMQETTLTTLNGFKMGLCSVFETLTEFSKASLDLYSVLLAANERAKVAAASVEEKVSEGSKQDR</sequence>
<evidence type="ECO:0008006" key="6">
    <source>
        <dbReference type="Google" id="ProtNLM"/>
    </source>
</evidence>